<evidence type="ECO:0000313" key="2">
    <source>
        <dbReference type="Proteomes" id="UP000697472"/>
    </source>
</evidence>
<organism evidence="1 2">
    <name type="scientific">Streptococcus loxodontisalivarius</name>
    <dbReference type="NCBI Taxonomy" id="1349415"/>
    <lineage>
        <taxon>Bacteria</taxon>
        <taxon>Bacillati</taxon>
        <taxon>Bacillota</taxon>
        <taxon>Bacilli</taxon>
        <taxon>Lactobacillales</taxon>
        <taxon>Streptococcaceae</taxon>
        <taxon>Streptococcus</taxon>
    </lineage>
</organism>
<dbReference type="Proteomes" id="UP000697472">
    <property type="component" value="Unassembled WGS sequence"/>
</dbReference>
<comment type="caution">
    <text evidence="1">The sequence shown here is derived from an EMBL/GenBank/DDBJ whole genome shotgun (WGS) entry which is preliminary data.</text>
</comment>
<evidence type="ECO:0000313" key="1">
    <source>
        <dbReference type="EMBL" id="MBM7642208.1"/>
    </source>
</evidence>
<sequence length="62" mass="7117">MSKEFDAFKKTLSKESLQAIYDETKLEVSQSELEGTDAFSIELASQMAVNLLETYHNWLNEN</sequence>
<keyword evidence="2" id="KW-1185">Reference proteome</keyword>
<gene>
    <name evidence="1" type="ORF">JOC28_000501</name>
</gene>
<accession>A0ABS2PQ90</accession>
<evidence type="ECO:0008006" key="3">
    <source>
        <dbReference type="Google" id="ProtNLM"/>
    </source>
</evidence>
<dbReference type="RefSeq" id="WP_205009058.1">
    <property type="nucleotide sequence ID" value="NZ_JAFBEH010000006.1"/>
</dbReference>
<protein>
    <recommendedName>
        <fullName evidence="3">Cytoplasmic protein</fullName>
    </recommendedName>
</protein>
<dbReference type="EMBL" id="JAFBEH010000006">
    <property type="protein sequence ID" value="MBM7642208.1"/>
    <property type="molecule type" value="Genomic_DNA"/>
</dbReference>
<reference evidence="1 2" key="1">
    <citation type="submission" date="2021-01" db="EMBL/GenBank/DDBJ databases">
        <title>Genomic Encyclopedia of Type Strains, Phase IV (KMG-IV): sequencing the most valuable type-strain genomes for metagenomic binning, comparative biology and taxonomic classification.</title>
        <authorList>
            <person name="Goeker M."/>
        </authorList>
    </citation>
    <scope>NUCLEOTIDE SEQUENCE [LARGE SCALE GENOMIC DNA]</scope>
    <source>
        <strain evidence="1 2">DSM 27382</strain>
    </source>
</reference>
<proteinExistence type="predicted"/>
<name>A0ABS2PQ90_9STRE</name>